<dbReference type="PANTHER" id="PTHR35089:SF1">
    <property type="entry name" value="CHAPERONE PROTEIN SKP"/>
    <property type="match status" value="1"/>
</dbReference>
<evidence type="ECO:0000256" key="1">
    <source>
        <dbReference type="ARBA" id="ARBA00009091"/>
    </source>
</evidence>
<evidence type="ECO:0000313" key="5">
    <source>
        <dbReference type="Proteomes" id="UP000031802"/>
    </source>
</evidence>
<dbReference type="PATRIC" id="fig|1229276.3.peg.402"/>
<dbReference type="SMART" id="SM00935">
    <property type="entry name" value="OmpH"/>
    <property type="match status" value="1"/>
</dbReference>
<comment type="similarity">
    <text evidence="1">Belongs to the Skp family.</text>
</comment>
<reference evidence="4 5" key="2">
    <citation type="journal article" date="2015" name="PLoS ONE">
        <title>Whole-Genome Optical Mapping and Finished Genome Sequence of Sphingobacterium deserti sp. nov., a New Species Isolated from the Western Desert of China.</title>
        <authorList>
            <person name="Teng C."/>
            <person name="Zhou Z."/>
            <person name="Molnar I."/>
            <person name="Li X."/>
            <person name="Tang R."/>
            <person name="Chen M."/>
            <person name="Wang L."/>
            <person name="Su S."/>
            <person name="Zhang W."/>
            <person name="Lin M."/>
        </authorList>
    </citation>
    <scope>NUCLEOTIDE SEQUENCE [LARGE SCALE GENOMIC DNA]</scope>
    <source>
        <strain evidence="5">ACCC05744</strain>
    </source>
</reference>
<dbReference type="SUPFAM" id="SSF111384">
    <property type="entry name" value="OmpH-like"/>
    <property type="match status" value="1"/>
</dbReference>
<dbReference type="eggNOG" id="COG2825">
    <property type="taxonomic scope" value="Bacteria"/>
</dbReference>
<dbReference type="GO" id="GO:0005829">
    <property type="term" value="C:cytosol"/>
    <property type="evidence" value="ECO:0007669"/>
    <property type="project" value="TreeGrafter"/>
</dbReference>
<proteinExistence type="inferred from homology"/>
<reference evidence="5" key="1">
    <citation type="submission" date="2014-04" db="EMBL/GenBank/DDBJ databases">
        <title>Whole-Genome optical mapping and complete genome sequence of Sphingobacterium deserti sp. nov., a new spaces isolated from desert in the west of China.</title>
        <authorList>
            <person name="Teng C."/>
            <person name="Zhou Z."/>
            <person name="Li X."/>
            <person name="Chen M."/>
            <person name="Lin M."/>
            <person name="Wang L."/>
            <person name="Su S."/>
            <person name="Zhang C."/>
            <person name="Zhang W."/>
        </authorList>
    </citation>
    <scope>NUCLEOTIDE SEQUENCE [LARGE SCALE GENOMIC DNA]</scope>
    <source>
        <strain evidence="5">ACCC05744</strain>
    </source>
</reference>
<gene>
    <name evidence="4" type="ORF">DI53_0388</name>
</gene>
<comment type="caution">
    <text evidence="4">The sequence shown here is derived from an EMBL/GenBank/DDBJ whole genome shotgun (WGS) entry which is preliminary data.</text>
</comment>
<name>A0A0B8TC16_9SPHI</name>
<dbReference type="InterPro" id="IPR005632">
    <property type="entry name" value="Chaperone_Skp"/>
</dbReference>
<dbReference type="Proteomes" id="UP000031802">
    <property type="component" value="Unassembled WGS sequence"/>
</dbReference>
<evidence type="ECO:0000256" key="2">
    <source>
        <dbReference type="ARBA" id="ARBA00022729"/>
    </source>
</evidence>
<sequence>MPCHGNVAQQIKMERMKNLFRSVALVAVISLGTQYVSAQQKIGHVNADEIFQMTAEFKTANEQLRTLNDTKTKELQGMYEEFQKKQTDANEKLRNRSEANKAAVDAELQTLGQDLQSMEQRIQEVQRVAQEDLGKKQQELLTPIQTKVMNAINTVAKEKGYAYVLDTSNGNVLYFQGGEDISADVRSKLGIAANATPATPAVPPAR</sequence>
<keyword evidence="5" id="KW-1185">Reference proteome</keyword>
<keyword evidence="3" id="KW-0175">Coiled coil</keyword>
<dbReference type="GO" id="GO:0051082">
    <property type="term" value="F:unfolded protein binding"/>
    <property type="evidence" value="ECO:0007669"/>
    <property type="project" value="InterPro"/>
</dbReference>
<evidence type="ECO:0000256" key="3">
    <source>
        <dbReference type="SAM" id="Coils"/>
    </source>
</evidence>
<evidence type="ECO:0000313" key="4">
    <source>
        <dbReference type="EMBL" id="KGE15835.1"/>
    </source>
</evidence>
<protein>
    <submittedName>
        <fullName evidence="4">Outer membrane chaperone Skp (OmpH)</fullName>
    </submittedName>
</protein>
<dbReference type="Gene3D" id="3.30.910.20">
    <property type="entry name" value="Skp domain"/>
    <property type="match status" value="1"/>
</dbReference>
<dbReference type="STRING" id="1229276.DI53_0388"/>
<keyword evidence="2" id="KW-0732">Signal</keyword>
<feature type="coiled-coil region" evidence="3">
    <location>
        <begin position="101"/>
        <end position="135"/>
    </location>
</feature>
<dbReference type="PANTHER" id="PTHR35089">
    <property type="entry name" value="CHAPERONE PROTEIN SKP"/>
    <property type="match status" value="1"/>
</dbReference>
<dbReference type="Pfam" id="PF03938">
    <property type="entry name" value="OmpH"/>
    <property type="match status" value="1"/>
</dbReference>
<dbReference type="EMBL" id="JJMU01000005">
    <property type="protein sequence ID" value="KGE15835.1"/>
    <property type="molecule type" value="Genomic_DNA"/>
</dbReference>
<organism evidence="4 5">
    <name type="scientific">Sphingobacterium deserti</name>
    <dbReference type="NCBI Taxonomy" id="1229276"/>
    <lineage>
        <taxon>Bacteria</taxon>
        <taxon>Pseudomonadati</taxon>
        <taxon>Bacteroidota</taxon>
        <taxon>Sphingobacteriia</taxon>
        <taxon>Sphingobacteriales</taxon>
        <taxon>Sphingobacteriaceae</taxon>
        <taxon>Sphingobacterium</taxon>
    </lineage>
</organism>
<dbReference type="InterPro" id="IPR024930">
    <property type="entry name" value="Skp_dom_sf"/>
</dbReference>
<dbReference type="GO" id="GO:0050821">
    <property type="term" value="P:protein stabilization"/>
    <property type="evidence" value="ECO:0007669"/>
    <property type="project" value="TreeGrafter"/>
</dbReference>
<accession>A0A0B8TC16</accession>
<dbReference type="AlphaFoldDB" id="A0A0B8TC16"/>